<keyword evidence="6" id="KW-1185">Reference proteome</keyword>
<feature type="coiled-coil region" evidence="3">
    <location>
        <begin position="131"/>
        <end position="165"/>
    </location>
</feature>
<proteinExistence type="inferred from homology"/>
<dbReference type="Pfam" id="PF06462">
    <property type="entry name" value="Hyd_WA"/>
    <property type="match status" value="1"/>
</dbReference>
<keyword evidence="4" id="KW-0732">Signal</keyword>
<dbReference type="PANTHER" id="PTHR23250:SF3">
    <property type="entry name" value="FISH-EGG LECTIN-LIKE ISOFORM X1-RELATED"/>
    <property type="match status" value="1"/>
</dbReference>
<sequence length="613" mass="67628">MGVLRVILLGFLALLTVSSSGDENAHRGEDDDGFIKKAGCEGHQTGDQWGSSDHDKCFCEAPDSLCYHVDCLPGSEIFRDSNGLWDCEGRDITGLKGALRDRVKRIAMAAAFGIFTDVLGTVGFIADRIEAAQTTAQLNEIQDQIRALDRKVDELKRSVSDLQLGQEDLRQVFLYGRDELRLRNMLDTYAEMRISNGTYGGDIQAWADSVLGHGSDGVRQVLYNLLNMVDRPEGLFGGKSLFEIYHQQFIKECHTYTKRMLKKAAYVYGLIGGGYFVWIKALHIEGRTSEISKKAEDLEEKLESVQSSLQKYLHAGFGWQQIDGGLKFVSVGRSGVWGVDNRAQIFYRTGTYKNEASSGTGWVQIASNLKQISSGDGIVWGVNSRDEIFIRSGISSSSPEGSSWRRIPGGLKQVHVSSTSNQVWGVKTGDQIYRRTGITTSNPAGTNWQLVEGGLKYVSVGKAGVWGVNNNDEIFYRTGTSGNETSLGSGWERVDGSLKQITSGDGVVWGVNRSDQIFLRHGFTVGTPQGRSWQRIEGGLEELYISSSSNQVWGLTAAGSIYRRLGIVQTTEAEQRQDEELKELPMCGVSIPSHAALHTIYRECSLWDFTGAQ</sequence>
<evidence type="ECO:0000256" key="3">
    <source>
        <dbReference type="SAM" id="Coils"/>
    </source>
</evidence>
<dbReference type="InterPro" id="IPR006624">
    <property type="entry name" value="Beta-propeller_rpt_TECPR"/>
</dbReference>
<dbReference type="InterPro" id="IPR051513">
    <property type="entry name" value="Tectonin_beta-prop"/>
</dbReference>
<dbReference type="Proteomes" id="UP000838412">
    <property type="component" value="Chromosome 6"/>
</dbReference>
<evidence type="ECO:0000256" key="4">
    <source>
        <dbReference type="SAM" id="SignalP"/>
    </source>
</evidence>
<feature type="coiled-coil region" evidence="3">
    <location>
        <begin position="288"/>
        <end position="315"/>
    </location>
</feature>
<dbReference type="OrthoDB" id="166585at2759"/>
<organism evidence="5 6">
    <name type="scientific">Branchiostoma lanceolatum</name>
    <name type="common">Common lancelet</name>
    <name type="synonym">Amphioxus lanceolatum</name>
    <dbReference type="NCBI Taxonomy" id="7740"/>
    <lineage>
        <taxon>Eukaryota</taxon>
        <taxon>Metazoa</taxon>
        <taxon>Chordata</taxon>
        <taxon>Cephalochordata</taxon>
        <taxon>Leptocardii</taxon>
        <taxon>Amphioxiformes</taxon>
        <taxon>Branchiostomatidae</taxon>
        <taxon>Branchiostoma</taxon>
    </lineage>
</organism>
<accession>A0A8K0EUD4</accession>
<evidence type="ECO:0000313" key="5">
    <source>
        <dbReference type="EMBL" id="CAH1266714.1"/>
    </source>
</evidence>
<keyword evidence="1" id="KW-0430">Lectin</keyword>
<comment type="similarity">
    <text evidence="2">Belongs to the tectonin family.</text>
</comment>
<dbReference type="EMBL" id="OV696691">
    <property type="protein sequence ID" value="CAH1266714.1"/>
    <property type="molecule type" value="Genomic_DNA"/>
</dbReference>
<dbReference type="Pfam" id="PF19193">
    <property type="entry name" value="Tectonin"/>
    <property type="match status" value="1"/>
</dbReference>
<dbReference type="SMART" id="SM00706">
    <property type="entry name" value="TECPR"/>
    <property type="match status" value="6"/>
</dbReference>
<feature type="signal peptide" evidence="4">
    <location>
        <begin position="1"/>
        <end position="21"/>
    </location>
</feature>
<name>A0A8K0EUD4_BRALA</name>
<feature type="chain" id="PRO_5035474053" evidence="4">
    <location>
        <begin position="22"/>
        <end position="613"/>
    </location>
</feature>
<keyword evidence="3" id="KW-0175">Coiled coil</keyword>
<evidence type="ECO:0000256" key="1">
    <source>
        <dbReference type="ARBA" id="ARBA00022734"/>
    </source>
</evidence>
<reference evidence="5" key="1">
    <citation type="submission" date="2022-01" db="EMBL/GenBank/DDBJ databases">
        <authorList>
            <person name="Braso-Vives M."/>
        </authorList>
    </citation>
    <scope>NUCLEOTIDE SEQUENCE</scope>
</reference>
<dbReference type="PANTHER" id="PTHR23250">
    <property type="entry name" value="DYSFERLIN-RELATED"/>
    <property type="match status" value="1"/>
</dbReference>
<dbReference type="GO" id="GO:0030246">
    <property type="term" value="F:carbohydrate binding"/>
    <property type="evidence" value="ECO:0007669"/>
    <property type="project" value="UniProtKB-KW"/>
</dbReference>
<protein>
    <submittedName>
        <fullName evidence="5">TECPR2 protein</fullName>
    </submittedName>
</protein>
<evidence type="ECO:0000256" key="2">
    <source>
        <dbReference type="ARBA" id="ARBA00038331"/>
    </source>
</evidence>
<evidence type="ECO:0000313" key="6">
    <source>
        <dbReference type="Proteomes" id="UP000838412"/>
    </source>
</evidence>
<dbReference type="AlphaFoldDB" id="A0A8K0EUD4"/>
<gene>
    <name evidence="5" type="primary">TECPR2</name>
    <name evidence="5" type="ORF">BLAG_LOCUS20264</name>
</gene>